<dbReference type="Gene3D" id="3.40.1350.10">
    <property type="match status" value="1"/>
</dbReference>
<dbReference type="InterPro" id="IPR011856">
    <property type="entry name" value="tRNA_endonuc-like_dom_sf"/>
</dbReference>
<feature type="domain" description="tRNA-splicing endonuclease subunit Sen15" evidence="3">
    <location>
        <begin position="12"/>
        <end position="123"/>
    </location>
</feature>
<gene>
    <name evidence="4" type="ORF">Kpol_1019p7</name>
</gene>
<evidence type="ECO:0000313" key="4">
    <source>
        <dbReference type="EMBL" id="EDO15887.1"/>
    </source>
</evidence>
<dbReference type="PANTHER" id="PTHR28518:SF1">
    <property type="entry name" value="TRNA-SPLICING ENDONUCLEASE SUBUNIT SEN15"/>
    <property type="match status" value="1"/>
</dbReference>
<evidence type="ECO:0000259" key="3">
    <source>
        <dbReference type="Pfam" id="PF09631"/>
    </source>
</evidence>
<dbReference type="OrthoDB" id="10002170at2759"/>
<accession>A7TPA0</accession>
<dbReference type="SUPFAM" id="SSF53032">
    <property type="entry name" value="tRNA-intron endonuclease catalytic domain-like"/>
    <property type="match status" value="1"/>
</dbReference>
<protein>
    <recommendedName>
        <fullName evidence="3">tRNA-splicing endonuclease subunit Sen15 domain-containing protein</fullName>
    </recommendedName>
</protein>
<evidence type="ECO:0000313" key="5">
    <source>
        <dbReference type="Proteomes" id="UP000000267"/>
    </source>
</evidence>
<comment type="similarity">
    <text evidence="1">Belongs to the SEN15 family.</text>
</comment>
<reference evidence="4 5" key="1">
    <citation type="journal article" date="2007" name="Proc. Natl. Acad. Sci. U.S.A.">
        <title>Independent sorting-out of thousands of duplicated gene pairs in two yeast species descended from a whole-genome duplication.</title>
        <authorList>
            <person name="Scannell D.R."/>
            <person name="Frank A.C."/>
            <person name="Conant G.C."/>
            <person name="Byrne K.P."/>
            <person name="Woolfit M."/>
            <person name="Wolfe K.H."/>
        </authorList>
    </citation>
    <scope>NUCLEOTIDE SEQUENCE [LARGE SCALE GENOMIC DNA]</scope>
    <source>
        <strain evidence="5">ATCC 22028 / DSM 70294 / BCRC 21397 / CBS 2163 / NBRC 10782 / NRRL Y-8283 / UCD 57-17</strain>
    </source>
</reference>
<organism evidence="5">
    <name type="scientific">Vanderwaltozyma polyspora (strain ATCC 22028 / DSM 70294 / BCRC 21397 / CBS 2163 / NBRC 10782 / NRRL Y-8283 / UCD 57-17)</name>
    <name type="common">Kluyveromyces polysporus</name>
    <dbReference type="NCBI Taxonomy" id="436907"/>
    <lineage>
        <taxon>Eukaryota</taxon>
        <taxon>Fungi</taxon>
        <taxon>Dikarya</taxon>
        <taxon>Ascomycota</taxon>
        <taxon>Saccharomycotina</taxon>
        <taxon>Saccharomycetes</taxon>
        <taxon>Saccharomycetales</taxon>
        <taxon>Saccharomycetaceae</taxon>
        <taxon>Vanderwaltozyma</taxon>
    </lineage>
</organism>
<dbReference type="OMA" id="VYYFVYK"/>
<dbReference type="AlphaFoldDB" id="A7TPA0"/>
<dbReference type="GO" id="GO:0000379">
    <property type="term" value="P:tRNA-type intron splice site recognition and cleavage"/>
    <property type="evidence" value="ECO:0007669"/>
    <property type="project" value="EnsemblFungi"/>
</dbReference>
<keyword evidence="5" id="KW-1185">Reference proteome</keyword>
<proteinExistence type="inferred from homology"/>
<dbReference type="GO" id="GO:0000214">
    <property type="term" value="C:tRNA-intron endonuclease complex"/>
    <property type="evidence" value="ECO:0007669"/>
    <property type="project" value="EnsemblFungi"/>
</dbReference>
<dbReference type="KEGG" id="vpo:Kpol_1019p7"/>
<dbReference type="eggNOG" id="ENOG502SC4F">
    <property type="taxonomic scope" value="Eukaryota"/>
</dbReference>
<dbReference type="RefSeq" id="XP_001643745.1">
    <property type="nucleotide sequence ID" value="XM_001643695.1"/>
</dbReference>
<dbReference type="InterPro" id="IPR036167">
    <property type="entry name" value="tRNA_intron_Endo_cat-like_sf"/>
</dbReference>
<name>A7TPA0_VANPO</name>
<keyword evidence="2" id="KW-0819">tRNA processing</keyword>
<evidence type="ECO:0000256" key="1">
    <source>
        <dbReference type="ARBA" id="ARBA00006091"/>
    </source>
</evidence>
<dbReference type="PANTHER" id="PTHR28518">
    <property type="entry name" value="TRNA-SPLICING ENDONUCLEASE SUBUNIT SEN15"/>
    <property type="match status" value="1"/>
</dbReference>
<dbReference type="EMBL" id="DS480440">
    <property type="protein sequence ID" value="EDO15887.1"/>
    <property type="molecule type" value="Genomic_DNA"/>
</dbReference>
<dbReference type="InParanoid" id="A7TPA0"/>
<sequence length="124" mass="14352">MEIEVENETLKLVRNNLVHNLLWKEVEICDETISFEGEVLQLIVGRPVHDGEDIHETKVGKEYVLPVEMSQYQDGYLTLECIDQVFSKLCPSEVERIILAIANDDGTVVFYYIYKGLHKPRKNN</sequence>
<dbReference type="FunCoup" id="A7TPA0">
    <property type="interactions" value="94"/>
</dbReference>
<dbReference type="Pfam" id="PF09631">
    <property type="entry name" value="Sen15"/>
    <property type="match status" value="1"/>
</dbReference>
<dbReference type="HOGENOM" id="CLU_083361_2_0_1"/>
<dbReference type="Proteomes" id="UP000000267">
    <property type="component" value="Unassembled WGS sequence"/>
</dbReference>
<evidence type="ECO:0000256" key="2">
    <source>
        <dbReference type="ARBA" id="ARBA00022694"/>
    </source>
</evidence>
<dbReference type="STRING" id="436907.A7TPA0"/>
<dbReference type="PhylomeDB" id="A7TPA0"/>
<dbReference type="GO" id="GO:0003676">
    <property type="term" value="F:nucleic acid binding"/>
    <property type="evidence" value="ECO:0007669"/>
    <property type="project" value="InterPro"/>
</dbReference>
<dbReference type="GeneID" id="5543993"/>
<dbReference type="GO" id="GO:0000213">
    <property type="term" value="F:tRNA-intron lyase activity"/>
    <property type="evidence" value="ECO:0007669"/>
    <property type="project" value="EnsemblFungi"/>
</dbReference>
<dbReference type="InterPro" id="IPR018593">
    <property type="entry name" value="tRNA-endonuc_su_Sen15"/>
</dbReference>
<dbReference type="InterPro" id="IPR042777">
    <property type="entry name" value="Sen15_fungi"/>
</dbReference>